<accession>A0A2H0BS18</accession>
<gene>
    <name evidence="2" type="ORF">COX00_03190</name>
</gene>
<evidence type="ECO:0000313" key="2">
    <source>
        <dbReference type="EMBL" id="PIP60463.1"/>
    </source>
</evidence>
<reference evidence="2 3" key="1">
    <citation type="submission" date="2017-09" db="EMBL/GenBank/DDBJ databases">
        <title>Depth-based differentiation of microbial function through sediment-hosted aquifers and enrichment of novel symbionts in the deep terrestrial subsurface.</title>
        <authorList>
            <person name="Probst A.J."/>
            <person name="Ladd B."/>
            <person name="Jarett J.K."/>
            <person name="Geller-Mcgrath D.E."/>
            <person name="Sieber C.M."/>
            <person name="Emerson J.B."/>
            <person name="Anantharaman K."/>
            <person name="Thomas B.C."/>
            <person name="Malmstrom R."/>
            <person name="Stieglmeier M."/>
            <person name="Klingl A."/>
            <person name="Woyke T."/>
            <person name="Ryan C.M."/>
            <person name="Banfield J.F."/>
        </authorList>
    </citation>
    <scope>NUCLEOTIDE SEQUENCE [LARGE SCALE GENOMIC DNA]</scope>
    <source>
        <strain evidence="2">CG22_combo_CG10-13_8_21_14_all_47_17</strain>
    </source>
</reference>
<feature type="region of interest" description="Disordered" evidence="1">
    <location>
        <begin position="1"/>
        <end position="22"/>
    </location>
</feature>
<dbReference type="EMBL" id="PCSZ01000062">
    <property type="protein sequence ID" value="PIP60463.1"/>
    <property type="molecule type" value="Genomic_DNA"/>
</dbReference>
<proteinExistence type="predicted"/>
<dbReference type="AlphaFoldDB" id="A0A2H0BS18"/>
<name>A0A2H0BS18_9BACT</name>
<protein>
    <submittedName>
        <fullName evidence="2">Uncharacterized protein</fullName>
    </submittedName>
</protein>
<sequence length="113" mass="11893">MSQSSRGVYGPISIGSDTTSAGDLAGCLRDREAQAARITEAQQQQLQAFGQQFWAVMPPSWQNPASMTDDHLLCLMLVSGADPGYAVSLARDSGSFYGGGFSPMSYVGAPGVR</sequence>
<dbReference type="Proteomes" id="UP000231581">
    <property type="component" value="Unassembled WGS sequence"/>
</dbReference>
<evidence type="ECO:0000256" key="1">
    <source>
        <dbReference type="SAM" id="MobiDB-lite"/>
    </source>
</evidence>
<organism evidence="2 3">
    <name type="scientific">Candidatus Uhrbacteria bacterium CG22_combo_CG10-13_8_21_14_all_47_17</name>
    <dbReference type="NCBI Taxonomy" id="1975041"/>
    <lineage>
        <taxon>Bacteria</taxon>
        <taxon>Candidatus Uhriibacteriota</taxon>
    </lineage>
</organism>
<comment type="caution">
    <text evidence="2">The sequence shown here is derived from an EMBL/GenBank/DDBJ whole genome shotgun (WGS) entry which is preliminary data.</text>
</comment>
<evidence type="ECO:0000313" key="3">
    <source>
        <dbReference type="Proteomes" id="UP000231581"/>
    </source>
</evidence>